<gene>
    <name evidence="7" type="primary">yhjD</name>
    <name evidence="7" type="ORF">GCM10023321_15450</name>
</gene>
<evidence type="ECO:0000256" key="6">
    <source>
        <dbReference type="SAM" id="Phobius"/>
    </source>
</evidence>
<accession>A0ABP9PT96</accession>
<keyword evidence="4 6" id="KW-1133">Transmembrane helix</keyword>
<evidence type="ECO:0000256" key="5">
    <source>
        <dbReference type="ARBA" id="ARBA00023136"/>
    </source>
</evidence>
<dbReference type="EMBL" id="BAABJP010000007">
    <property type="protein sequence ID" value="GAA5150328.1"/>
    <property type="molecule type" value="Genomic_DNA"/>
</dbReference>
<feature type="transmembrane region" description="Helical" evidence="6">
    <location>
        <begin position="42"/>
        <end position="69"/>
    </location>
</feature>
<evidence type="ECO:0000313" key="7">
    <source>
        <dbReference type="EMBL" id="GAA5150328.1"/>
    </source>
</evidence>
<dbReference type="InterPro" id="IPR017039">
    <property type="entry name" value="Virul_fac_BrkB"/>
</dbReference>
<feature type="transmembrane region" description="Helical" evidence="6">
    <location>
        <begin position="196"/>
        <end position="215"/>
    </location>
</feature>
<dbReference type="Pfam" id="PF03631">
    <property type="entry name" value="Virul_fac_BrkB"/>
    <property type="match status" value="1"/>
</dbReference>
<dbReference type="Proteomes" id="UP001428817">
    <property type="component" value="Unassembled WGS sequence"/>
</dbReference>
<evidence type="ECO:0000256" key="2">
    <source>
        <dbReference type="ARBA" id="ARBA00022475"/>
    </source>
</evidence>
<feature type="transmembrane region" description="Helical" evidence="6">
    <location>
        <begin position="152"/>
        <end position="176"/>
    </location>
</feature>
<keyword evidence="2" id="KW-1003">Cell membrane</keyword>
<evidence type="ECO:0000256" key="4">
    <source>
        <dbReference type="ARBA" id="ARBA00022989"/>
    </source>
</evidence>
<comment type="caution">
    <text evidence="7">The sequence shown here is derived from an EMBL/GenBank/DDBJ whole genome shotgun (WGS) entry which is preliminary data.</text>
</comment>
<keyword evidence="3 6" id="KW-0812">Transmembrane</keyword>
<dbReference type="PANTHER" id="PTHR30213">
    <property type="entry name" value="INNER MEMBRANE PROTEIN YHJD"/>
    <property type="match status" value="1"/>
</dbReference>
<dbReference type="RefSeq" id="WP_185064233.1">
    <property type="nucleotide sequence ID" value="NZ_BAABJP010000007.1"/>
</dbReference>
<reference evidence="8" key="1">
    <citation type="journal article" date="2019" name="Int. J. Syst. Evol. Microbiol.">
        <title>The Global Catalogue of Microorganisms (GCM) 10K type strain sequencing project: providing services to taxonomists for standard genome sequencing and annotation.</title>
        <authorList>
            <consortium name="The Broad Institute Genomics Platform"/>
            <consortium name="The Broad Institute Genome Sequencing Center for Infectious Disease"/>
            <person name="Wu L."/>
            <person name="Ma J."/>
        </authorList>
    </citation>
    <scope>NUCLEOTIDE SEQUENCE [LARGE SCALE GENOMIC DNA]</scope>
    <source>
        <strain evidence="8">JCM 18303</strain>
    </source>
</reference>
<dbReference type="PANTHER" id="PTHR30213:SF1">
    <property type="entry name" value="INNER MEMBRANE PROTEIN YHJD"/>
    <property type="match status" value="1"/>
</dbReference>
<keyword evidence="5 6" id="KW-0472">Membrane</keyword>
<feature type="transmembrane region" description="Helical" evidence="6">
    <location>
        <begin position="264"/>
        <end position="286"/>
    </location>
</feature>
<evidence type="ECO:0000256" key="1">
    <source>
        <dbReference type="ARBA" id="ARBA00004651"/>
    </source>
</evidence>
<dbReference type="InterPro" id="IPR005274">
    <property type="entry name" value="IM_pro_YhjD"/>
</dbReference>
<organism evidence="7 8">
    <name type="scientific">Pseudonocardia eucalypti</name>
    <dbReference type="NCBI Taxonomy" id="648755"/>
    <lineage>
        <taxon>Bacteria</taxon>
        <taxon>Bacillati</taxon>
        <taxon>Actinomycetota</taxon>
        <taxon>Actinomycetes</taxon>
        <taxon>Pseudonocardiales</taxon>
        <taxon>Pseudonocardiaceae</taxon>
        <taxon>Pseudonocardia</taxon>
    </lineage>
</organism>
<dbReference type="NCBIfam" id="TIGR00766">
    <property type="entry name" value="inner membrane protein YhjD"/>
    <property type="match status" value="1"/>
</dbReference>
<proteinExistence type="predicted"/>
<comment type="subcellular location">
    <subcellularLocation>
        <location evidence="1">Cell membrane</location>
        <topology evidence="1">Multi-pass membrane protein</topology>
    </subcellularLocation>
</comment>
<evidence type="ECO:0000256" key="3">
    <source>
        <dbReference type="ARBA" id="ARBA00022692"/>
    </source>
</evidence>
<keyword evidence="8" id="KW-1185">Reference proteome</keyword>
<sequence length="338" mass="35647">MATGADKPEKPSKFAQPRTRYEWLDHLVRAGARYTDSHGDHYAAAITYFSVLALFPLLMVAFAAGALFLRRNPELVEQIKDAIKANAPGIGDTLAQVIDSALQSAGTVGVIGLLVALYSGLGWMTNLREALSEQWGQRIPPPTVIRKTISDLLALVGLGLALVIAAAVTATGGLAGQIVDWLGLGGISWLAPLIKLSAVVVGLLANALVFLWVLARLPREPVTWRSAAKAALAGAIGFEVIKQVMVYYLAGVTNSPTGALFGPILGLMVFIFTVSRFILFLTAWAATSRENEVLPPPPPPPPVVIRPEVTVRNGAGAADLLGVGAVAGLLGALLARRR</sequence>
<name>A0ABP9PT96_9PSEU</name>
<evidence type="ECO:0000313" key="8">
    <source>
        <dbReference type="Proteomes" id="UP001428817"/>
    </source>
</evidence>
<protein>
    <submittedName>
        <fullName evidence="7">Inner membrane protein YhjD</fullName>
    </submittedName>
</protein>